<evidence type="ECO:0000313" key="2">
    <source>
        <dbReference type="RefSeq" id="XP_020112156.1"/>
    </source>
</evidence>
<name>A0A6P5GU11_ANACO</name>
<protein>
    <submittedName>
        <fullName evidence="2">Uncharacterized protein LOC109726774</fullName>
    </submittedName>
</protein>
<dbReference type="OrthoDB" id="686144at2759"/>
<evidence type="ECO:0000313" key="1">
    <source>
        <dbReference type="Proteomes" id="UP000515123"/>
    </source>
</evidence>
<dbReference type="AlphaFoldDB" id="A0A6P5GU11"/>
<reference evidence="2" key="2">
    <citation type="submission" date="2025-08" db="UniProtKB">
        <authorList>
            <consortium name="RefSeq"/>
        </authorList>
    </citation>
    <scope>IDENTIFICATION</scope>
    <source>
        <tissue evidence="2">Leaf</tissue>
    </source>
</reference>
<organism evidence="1 2">
    <name type="scientific">Ananas comosus</name>
    <name type="common">Pineapple</name>
    <name type="synonym">Ananas ananas</name>
    <dbReference type="NCBI Taxonomy" id="4615"/>
    <lineage>
        <taxon>Eukaryota</taxon>
        <taxon>Viridiplantae</taxon>
        <taxon>Streptophyta</taxon>
        <taxon>Embryophyta</taxon>
        <taxon>Tracheophyta</taxon>
        <taxon>Spermatophyta</taxon>
        <taxon>Magnoliopsida</taxon>
        <taxon>Liliopsida</taxon>
        <taxon>Poales</taxon>
        <taxon>Bromeliaceae</taxon>
        <taxon>Bromelioideae</taxon>
        <taxon>Ananas</taxon>
    </lineage>
</organism>
<keyword evidence="1" id="KW-1185">Reference proteome</keyword>
<sequence length="204" mass="23583">MAGSNLLAKILDTNCLIRPNFIDWLRNLRIVLNSEKLAYVLNIEALAVPENITAQQRVARNKWTDDDMKVKCYMLLNNELESQYEHMESTADILLHLKELYDEQSRTTCYEVLKRLFRAKISDGQSINNHCLAMIKDIEELEKLRLTMDVELQTDLILQSLPDSFSQFTLNFQTNKITCTLAELLNMVTAKEMLKVNKGVSFGY</sequence>
<proteinExistence type="predicted"/>
<dbReference type="GeneID" id="109726774"/>
<gene>
    <name evidence="2" type="primary">LOC109726774</name>
</gene>
<dbReference type="Pfam" id="PF14223">
    <property type="entry name" value="Retrotran_gag_2"/>
    <property type="match status" value="1"/>
</dbReference>
<accession>A0A6P5GU11</accession>
<reference evidence="1" key="1">
    <citation type="journal article" date="2015" name="Nat. Genet.">
        <title>The pineapple genome and the evolution of CAM photosynthesis.</title>
        <authorList>
            <person name="Ming R."/>
            <person name="VanBuren R."/>
            <person name="Wai C.M."/>
            <person name="Tang H."/>
            <person name="Schatz M.C."/>
            <person name="Bowers J.E."/>
            <person name="Lyons E."/>
            <person name="Wang M.L."/>
            <person name="Chen J."/>
            <person name="Biggers E."/>
            <person name="Zhang J."/>
            <person name="Huang L."/>
            <person name="Zhang L."/>
            <person name="Miao W."/>
            <person name="Zhang J."/>
            <person name="Ye Z."/>
            <person name="Miao C."/>
            <person name="Lin Z."/>
            <person name="Wang H."/>
            <person name="Zhou H."/>
            <person name="Yim W.C."/>
            <person name="Priest H.D."/>
            <person name="Zheng C."/>
            <person name="Woodhouse M."/>
            <person name="Edger P.P."/>
            <person name="Guyot R."/>
            <person name="Guo H.B."/>
            <person name="Guo H."/>
            <person name="Zheng G."/>
            <person name="Singh R."/>
            <person name="Sharma A."/>
            <person name="Min X."/>
            <person name="Zheng Y."/>
            <person name="Lee H."/>
            <person name="Gurtowski J."/>
            <person name="Sedlazeck F.J."/>
            <person name="Harkess A."/>
            <person name="McKain M.R."/>
            <person name="Liao Z."/>
            <person name="Fang J."/>
            <person name="Liu J."/>
            <person name="Zhang X."/>
            <person name="Zhang Q."/>
            <person name="Hu W."/>
            <person name="Qin Y."/>
            <person name="Wang K."/>
            <person name="Chen L.Y."/>
            <person name="Shirley N."/>
            <person name="Lin Y.R."/>
            <person name="Liu L.Y."/>
            <person name="Hernandez A.G."/>
            <person name="Wright C.L."/>
            <person name="Bulone V."/>
            <person name="Tuskan G.A."/>
            <person name="Heath K."/>
            <person name="Zee F."/>
            <person name="Moore P.H."/>
            <person name="Sunkar R."/>
            <person name="Leebens-Mack J.H."/>
            <person name="Mockler T."/>
            <person name="Bennetzen J.L."/>
            <person name="Freeling M."/>
            <person name="Sankoff D."/>
            <person name="Paterson A.H."/>
            <person name="Zhu X."/>
            <person name="Yang X."/>
            <person name="Smith J.A."/>
            <person name="Cushman J.C."/>
            <person name="Paull R.E."/>
            <person name="Yu Q."/>
        </authorList>
    </citation>
    <scope>NUCLEOTIDE SEQUENCE [LARGE SCALE GENOMIC DNA]</scope>
    <source>
        <strain evidence="1">cv. F153</strain>
    </source>
</reference>
<dbReference type="RefSeq" id="XP_020112156.1">
    <property type="nucleotide sequence ID" value="XM_020256567.1"/>
</dbReference>
<dbReference type="Proteomes" id="UP000515123">
    <property type="component" value="Linkage group 21"/>
</dbReference>